<feature type="transmembrane region" description="Helical" evidence="7">
    <location>
        <begin position="141"/>
        <end position="159"/>
    </location>
</feature>
<protein>
    <submittedName>
        <fullName evidence="9">Sulfonate transport system permease protein</fullName>
    </submittedName>
</protein>
<keyword evidence="6 7" id="KW-0472">Membrane</keyword>
<evidence type="ECO:0000313" key="10">
    <source>
        <dbReference type="Proteomes" id="UP000184693"/>
    </source>
</evidence>
<accession>A0A1N6K681</accession>
<feature type="transmembrane region" description="Helical" evidence="7">
    <location>
        <begin position="261"/>
        <end position="280"/>
    </location>
</feature>
<dbReference type="InterPro" id="IPR035906">
    <property type="entry name" value="MetI-like_sf"/>
</dbReference>
<proteinExistence type="inferred from homology"/>
<dbReference type="Pfam" id="PF00528">
    <property type="entry name" value="BPD_transp_1"/>
    <property type="match status" value="1"/>
</dbReference>
<feature type="transmembrane region" description="Helical" evidence="7">
    <location>
        <begin position="47"/>
        <end position="65"/>
    </location>
</feature>
<name>A0A1N6K681_9BURK</name>
<dbReference type="PANTHER" id="PTHR30151">
    <property type="entry name" value="ALKANE SULFONATE ABC TRANSPORTER-RELATED, MEMBRANE SUBUNIT"/>
    <property type="match status" value="1"/>
</dbReference>
<dbReference type="PANTHER" id="PTHR30151:SF38">
    <property type="entry name" value="ALIPHATIC SULFONATES TRANSPORT PERMEASE PROTEIN SSUC-RELATED"/>
    <property type="match status" value="1"/>
</dbReference>
<evidence type="ECO:0000256" key="7">
    <source>
        <dbReference type="RuleBase" id="RU363032"/>
    </source>
</evidence>
<dbReference type="PROSITE" id="PS50928">
    <property type="entry name" value="ABC_TM1"/>
    <property type="match status" value="1"/>
</dbReference>
<dbReference type="AlphaFoldDB" id="A0A1N6K681"/>
<dbReference type="GO" id="GO:0055085">
    <property type="term" value="P:transmembrane transport"/>
    <property type="evidence" value="ECO:0007669"/>
    <property type="project" value="InterPro"/>
</dbReference>
<organism evidence="9 10">
    <name type="scientific">Paraburkholderia phenazinium</name>
    <dbReference type="NCBI Taxonomy" id="60549"/>
    <lineage>
        <taxon>Bacteria</taxon>
        <taxon>Pseudomonadati</taxon>
        <taxon>Pseudomonadota</taxon>
        <taxon>Betaproteobacteria</taxon>
        <taxon>Burkholderiales</taxon>
        <taxon>Burkholderiaceae</taxon>
        <taxon>Paraburkholderia</taxon>
    </lineage>
</organism>
<dbReference type="CDD" id="cd06261">
    <property type="entry name" value="TM_PBP2"/>
    <property type="match status" value="1"/>
</dbReference>
<evidence type="ECO:0000256" key="4">
    <source>
        <dbReference type="ARBA" id="ARBA00022692"/>
    </source>
</evidence>
<evidence type="ECO:0000256" key="5">
    <source>
        <dbReference type="ARBA" id="ARBA00022989"/>
    </source>
</evidence>
<evidence type="ECO:0000259" key="8">
    <source>
        <dbReference type="PROSITE" id="PS50928"/>
    </source>
</evidence>
<keyword evidence="5 7" id="KW-1133">Transmembrane helix</keyword>
<sequence>MSRIIDSLARRAGLLEQEGPPPCGCELPVAGKAAASKPPLASRKRRLDLRGVVLPIVALALWWAISEAHLVKSGLLVSPADVARTAWQQIVSGALVRALSASLAREASGFVIGTVGGLLLGSVLGLSRIATRVIGPSFDTFKQISLFAWIPLISVWFGLGDAAKIVFLSLAALLPVTAHTCDGIHTVPRAYIEVARAFRYTRLQMIRHVILPAALPSIFTGIYLALIYSWLATLGAEYLLVAGSGIGNTLVDGSEQFRMDLVLFGIIVVGITGWVLNALARAVERAVLARRHTASNPARATL</sequence>
<keyword evidence="3" id="KW-1003">Cell membrane</keyword>
<dbReference type="RefSeq" id="WP_083611682.1">
    <property type="nucleotide sequence ID" value="NZ_FSRM01000002.1"/>
</dbReference>
<reference evidence="9 10" key="1">
    <citation type="submission" date="2016-11" db="EMBL/GenBank/DDBJ databases">
        <authorList>
            <person name="Jaros S."/>
            <person name="Januszkiewicz K."/>
            <person name="Wedrychowicz H."/>
        </authorList>
    </citation>
    <scope>NUCLEOTIDE SEQUENCE [LARGE SCALE GENOMIC DNA]</scope>
    <source>
        <strain evidence="9 10">GAS86</strain>
    </source>
</reference>
<evidence type="ECO:0000256" key="1">
    <source>
        <dbReference type="ARBA" id="ARBA00004651"/>
    </source>
</evidence>
<evidence type="ECO:0000256" key="2">
    <source>
        <dbReference type="ARBA" id="ARBA00022448"/>
    </source>
</evidence>
<evidence type="ECO:0000256" key="6">
    <source>
        <dbReference type="ARBA" id="ARBA00023136"/>
    </source>
</evidence>
<feature type="transmembrane region" description="Helical" evidence="7">
    <location>
        <begin position="209"/>
        <end position="231"/>
    </location>
</feature>
<dbReference type="SUPFAM" id="SSF161098">
    <property type="entry name" value="MetI-like"/>
    <property type="match status" value="1"/>
</dbReference>
<dbReference type="Gene3D" id="1.10.3720.10">
    <property type="entry name" value="MetI-like"/>
    <property type="match status" value="1"/>
</dbReference>
<feature type="transmembrane region" description="Helical" evidence="7">
    <location>
        <begin position="107"/>
        <end position="129"/>
    </location>
</feature>
<dbReference type="GO" id="GO:0005886">
    <property type="term" value="C:plasma membrane"/>
    <property type="evidence" value="ECO:0007669"/>
    <property type="project" value="UniProtKB-SubCell"/>
</dbReference>
<keyword evidence="2 7" id="KW-0813">Transport</keyword>
<feature type="domain" description="ABC transmembrane type-1" evidence="8">
    <location>
        <begin position="99"/>
        <end position="280"/>
    </location>
</feature>
<dbReference type="Proteomes" id="UP000184693">
    <property type="component" value="Unassembled WGS sequence"/>
</dbReference>
<dbReference type="InterPro" id="IPR000515">
    <property type="entry name" value="MetI-like"/>
</dbReference>
<gene>
    <name evidence="9" type="ORF">SAMN05444168_6161</name>
</gene>
<comment type="subcellular location">
    <subcellularLocation>
        <location evidence="1 7">Cell membrane</location>
        <topology evidence="1 7">Multi-pass membrane protein</topology>
    </subcellularLocation>
</comment>
<evidence type="ECO:0000313" key="9">
    <source>
        <dbReference type="EMBL" id="SIO52061.1"/>
    </source>
</evidence>
<dbReference type="EMBL" id="FSRM01000002">
    <property type="protein sequence ID" value="SIO52061.1"/>
    <property type="molecule type" value="Genomic_DNA"/>
</dbReference>
<evidence type="ECO:0000256" key="3">
    <source>
        <dbReference type="ARBA" id="ARBA00022475"/>
    </source>
</evidence>
<comment type="similarity">
    <text evidence="7">Belongs to the binding-protein-dependent transport system permease family.</text>
</comment>
<dbReference type="OrthoDB" id="5298727at2"/>
<keyword evidence="4 7" id="KW-0812">Transmembrane</keyword>
<feature type="transmembrane region" description="Helical" evidence="7">
    <location>
        <begin position="165"/>
        <end position="188"/>
    </location>
</feature>